<reference evidence="3 4" key="1">
    <citation type="journal article" date="2022" name="G3 (Bethesda)">
        <title>Whole-genome sequence and methylome profiling of the almond [Prunus dulcis (Mill.) D.A. Webb] cultivar 'Nonpareil'.</title>
        <authorList>
            <person name="D'Amico-Willman K.M."/>
            <person name="Ouma W.Z."/>
            <person name="Meulia T."/>
            <person name="Sideli G.M."/>
            <person name="Gradziel T.M."/>
            <person name="Fresnedo-Ramirez J."/>
        </authorList>
    </citation>
    <scope>NUCLEOTIDE SEQUENCE [LARGE SCALE GENOMIC DNA]</scope>
    <source>
        <strain evidence="3">Clone GOH B32 T37-40</strain>
    </source>
</reference>
<gene>
    <name evidence="3" type="ORF">L3X38_037516</name>
</gene>
<evidence type="ECO:0000259" key="2">
    <source>
        <dbReference type="Pfam" id="PF22936"/>
    </source>
</evidence>
<keyword evidence="4" id="KW-1185">Reference proteome</keyword>
<feature type="domain" description="Retrovirus-related Pol polyprotein from transposon TNT 1-94-like beta-barrel" evidence="2">
    <location>
        <begin position="19"/>
        <end position="97"/>
    </location>
</feature>
<sequence length="164" mass="18447">MENNYGCSRFGRNEEDICLADSATTHTILRDKKYFDNLHLSKAKVTTILGSANLIDGFGRAQILLPNGTQFTIDNALYSLRSRRNLLSFKDIQMNGYHIETRNDHNVEYLCTPPSSKHQTCLASTQTSFATDSTSTLPANQWRRKDATSHQSESLSSKPRLTNS</sequence>
<organism evidence="3 4">
    <name type="scientific">Prunus dulcis</name>
    <name type="common">Almond</name>
    <name type="synonym">Amygdalus dulcis</name>
    <dbReference type="NCBI Taxonomy" id="3755"/>
    <lineage>
        <taxon>Eukaryota</taxon>
        <taxon>Viridiplantae</taxon>
        <taxon>Streptophyta</taxon>
        <taxon>Embryophyta</taxon>
        <taxon>Tracheophyta</taxon>
        <taxon>Spermatophyta</taxon>
        <taxon>Magnoliopsida</taxon>
        <taxon>eudicotyledons</taxon>
        <taxon>Gunneridae</taxon>
        <taxon>Pentapetalae</taxon>
        <taxon>rosids</taxon>
        <taxon>fabids</taxon>
        <taxon>Rosales</taxon>
        <taxon>Rosaceae</taxon>
        <taxon>Amygdaloideae</taxon>
        <taxon>Amygdaleae</taxon>
        <taxon>Prunus</taxon>
    </lineage>
</organism>
<dbReference type="Proteomes" id="UP001054821">
    <property type="component" value="Chromosome 7"/>
</dbReference>
<protein>
    <recommendedName>
        <fullName evidence="2">Retrovirus-related Pol polyprotein from transposon TNT 1-94-like beta-barrel domain-containing protein</fullName>
    </recommendedName>
</protein>
<dbReference type="EMBL" id="JAJFAZ020000007">
    <property type="protein sequence ID" value="KAI5317809.1"/>
    <property type="molecule type" value="Genomic_DNA"/>
</dbReference>
<comment type="caution">
    <text evidence="3">The sequence shown here is derived from an EMBL/GenBank/DDBJ whole genome shotgun (WGS) entry which is preliminary data.</text>
</comment>
<dbReference type="AlphaFoldDB" id="A0AAD4V4U1"/>
<feature type="compositionally biased region" description="Polar residues" evidence="1">
    <location>
        <begin position="149"/>
        <end position="164"/>
    </location>
</feature>
<dbReference type="Pfam" id="PF22936">
    <property type="entry name" value="Pol_BBD"/>
    <property type="match status" value="1"/>
</dbReference>
<feature type="region of interest" description="Disordered" evidence="1">
    <location>
        <begin position="132"/>
        <end position="164"/>
    </location>
</feature>
<evidence type="ECO:0000313" key="4">
    <source>
        <dbReference type="Proteomes" id="UP001054821"/>
    </source>
</evidence>
<name>A0AAD4V4U1_PRUDU</name>
<evidence type="ECO:0000313" key="3">
    <source>
        <dbReference type="EMBL" id="KAI5317809.1"/>
    </source>
</evidence>
<evidence type="ECO:0000256" key="1">
    <source>
        <dbReference type="SAM" id="MobiDB-lite"/>
    </source>
</evidence>
<accession>A0AAD4V4U1</accession>
<dbReference type="InterPro" id="IPR054722">
    <property type="entry name" value="PolX-like_BBD"/>
</dbReference>
<proteinExistence type="predicted"/>